<evidence type="ECO:0000256" key="2">
    <source>
        <dbReference type="ARBA" id="ARBA00023235"/>
    </source>
</evidence>
<reference evidence="4 5" key="1">
    <citation type="submission" date="2017-07" db="EMBL/GenBank/DDBJ databases">
        <title>Recovery of genomes from metagenomes via a dereplication, aggregation, and scoring strategy.</title>
        <authorList>
            <person name="Sieber C.M."/>
            <person name="Probst A.J."/>
            <person name="Sharrar A."/>
            <person name="Thomas B.C."/>
            <person name="Hess M."/>
            <person name="Tringe S.G."/>
            <person name="Banfield J.F."/>
        </authorList>
    </citation>
    <scope>NUCLEOTIDE SEQUENCE [LARGE SCALE GENOMIC DNA]</scope>
    <source>
        <strain evidence="4">JGI_Cruoil_03_44_89</strain>
    </source>
</reference>
<dbReference type="GO" id="GO:0009052">
    <property type="term" value="P:pentose-phosphate shunt, non-oxidative branch"/>
    <property type="evidence" value="ECO:0007669"/>
    <property type="project" value="TreeGrafter"/>
</dbReference>
<evidence type="ECO:0000313" key="4">
    <source>
        <dbReference type="EMBL" id="OYD16249.1"/>
    </source>
</evidence>
<evidence type="ECO:0000313" key="5">
    <source>
        <dbReference type="Proteomes" id="UP000215215"/>
    </source>
</evidence>
<dbReference type="EMBL" id="NOZQ01000076">
    <property type="protein sequence ID" value="OYD16249.1"/>
    <property type="molecule type" value="Genomic_DNA"/>
</dbReference>
<dbReference type="Pfam" id="PF02502">
    <property type="entry name" value="LacAB_rpiB"/>
    <property type="match status" value="1"/>
</dbReference>
<dbReference type="PANTHER" id="PTHR30345">
    <property type="entry name" value="RIBOSE-5-PHOSPHATE ISOMERASE B"/>
    <property type="match status" value="1"/>
</dbReference>
<dbReference type="PIRSF" id="PIRSF005384">
    <property type="entry name" value="RpiB_LacA_B"/>
    <property type="match status" value="1"/>
</dbReference>
<dbReference type="GO" id="GO:0019316">
    <property type="term" value="P:D-allose catabolic process"/>
    <property type="evidence" value="ECO:0007669"/>
    <property type="project" value="TreeGrafter"/>
</dbReference>
<dbReference type="Proteomes" id="UP000215215">
    <property type="component" value="Unassembled WGS sequence"/>
</dbReference>
<evidence type="ECO:0000256" key="3">
    <source>
        <dbReference type="PIRSR" id="PIRSR005384-1"/>
    </source>
</evidence>
<accession>A0A235BVW5</accession>
<keyword evidence="2 4" id="KW-0413">Isomerase</keyword>
<evidence type="ECO:0000256" key="1">
    <source>
        <dbReference type="ARBA" id="ARBA00008754"/>
    </source>
</evidence>
<gene>
    <name evidence="4" type="primary">rpiB</name>
    <name evidence="4" type="ORF">CH333_03855</name>
</gene>
<proteinExistence type="inferred from homology"/>
<dbReference type="InterPro" id="IPR004785">
    <property type="entry name" value="RpiB"/>
</dbReference>
<feature type="active site" description="Proton donor" evidence="3">
    <location>
        <position position="98"/>
    </location>
</feature>
<dbReference type="NCBIfam" id="NF004051">
    <property type="entry name" value="PRK05571.1"/>
    <property type="match status" value="1"/>
</dbReference>
<dbReference type="InterPro" id="IPR036569">
    <property type="entry name" value="RpiB_LacA_LacB_sf"/>
</dbReference>
<dbReference type="PANTHER" id="PTHR30345:SF0">
    <property type="entry name" value="DNA DAMAGE-REPAIR_TOLERATION PROTEIN DRT102"/>
    <property type="match status" value="1"/>
</dbReference>
<dbReference type="NCBIfam" id="TIGR01120">
    <property type="entry name" value="rpiB"/>
    <property type="match status" value="1"/>
</dbReference>
<dbReference type="AlphaFoldDB" id="A0A235BVW5"/>
<protein>
    <submittedName>
        <fullName evidence="4">Ribose 5-phosphate isomerase B</fullName>
    </submittedName>
</protein>
<dbReference type="InterPro" id="IPR003500">
    <property type="entry name" value="RpiB_LacA_LacB"/>
</dbReference>
<dbReference type="SUPFAM" id="SSF89623">
    <property type="entry name" value="Ribose/Galactose isomerase RpiB/AlsB"/>
    <property type="match status" value="1"/>
</dbReference>
<dbReference type="Gene3D" id="3.40.1400.10">
    <property type="entry name" value="Sugar-phosphate isomerase, RpiB/LacA/LacB"/>
    <property type="match status" value="1"/>
</dbReference>
<name>A0A235BVW5_UNCW3</name>
<dbReference type="NCBIfam" id="TIGR00689">
    <property type="entry name" value="rpiB_lacA_lacB"/>
    <property type="match status" value="1"/>
</dbReference>
<organism evidence="4 5">
    <name type="scientific">candidate division WOR-3 bacterium JGI_Cruoil_03_44_89</name>
    <dbReference type="NCBI Taxonomy" id="1973748"/>
    <lineage>
        <taxon>Bacteria</taxon>
        <taxon>Bacteria division WOR-3</taxon>
    </lineage>
</organism>
<dbReference type="GO" id="GO:0004751">
    <property type="term" value="F:ribose-5-phosphate isomerase activity"/>
    <property type="evidence" value="ECO:0007669"/>
    <property type="project" value="TreeGrafter"/>
</dbReference>
<feature type="active site" description="Proton acceptor" evidence="3">
    <location>
        <position position="65"/>
    </location>
</feature>
<sequence>MKVIIGADHRGVELKEKVKAILNDKKIEYEDMGVSTTKSSDYPDIAIPLAKRVSNGEFERGILICNTGIGMCIAANKVKGAYAALCRSPEMARYARKHNNANIMTLSGEYTKEDELEKILMSFLETKFECKRHQRRFDKIVENENEWAPKEDVLKLQKQVKKWEKEAHHWQSRAWRR</sequence>
<comment type="similarity">
    <text evidence="1">Belongs to the LacAB/RpiB family.</text>
</comment>
<comment type="caution">
    <text evidence="4">The sequence shown here is derived from an EMBL/GenBank/DDBJ whole genome shotgun (WGS) entry which is preliminary data.</text>
</comment>